<dbReference type="Proteomes" id="UP000183376">
    <property type="component" value="Chromosome I"/>
</dbReference>
<organism evidence="7 8">
    <name type="scientific">Allokutzneria albata</name>
    <name type="common">Kibdelosporangium albatum</name>
    <dbReference type="NCBI Taxonomy" id="211114"/>
    <lineage>
        <taxon>Bacteria</taxon>
        <taxon>Bacillati</taxon>
        <taxon>Actinomycetota</taxon>
        <taxon>Actinomycetes</taxon>
        <taxon>Pseudonocardiales</taxon>
        <taxon>Pseudonocardiaceae</taxon>
        <taxon>Allokutzneria</taxon>
    </lineage>
</organism>
<evidence type="ECO:0000313" key="8">
    <source>
        <dbReference type="Proteomes" id="UP000183376"/>
    </source>
</evidence>
<dbReference type="GO" id="GO:0005886">
    <property type="term" value="C:plasma membrane"/>
    <property type="evidence" value="ECO:0007669"/>
    <property type="project" value="UniProtKB-SubCell"/>
</dbReference>
<evidence type="ECO:0000256" key="1">
    <source>
        <dbReference type="ARBA" id="ARBA00004651"/>
    </source>
</evidence>
<evidence type="ECO:0000256" key="3">
    <source>
        <dbReference type="ARBA" id="ARBA00022692"/>
    </source>
</evidence>
<proteinExistence type="predicted"/>
<keyword evidence="8" id="KW-1185">Reference proteome</keyword>
<evidence type="ECO:0000256" key="2">
    <source>
        <dbReference type="ARBA" id="ARBA00022475"/>
    </source>
</evidence>
<dbReference type="RefSeq" id="WP_030433908.1">
    <property type="nucleotide sequence ID" value="NZ_JOEF01000066.1"/>
</dbReference>
<dbReference type="Pfam" id="PF01810">
    <property type="entry name" value="LysE"/>
    <property type="match status" value="1"/>
</dbReference>
<dbReference type="PANTHER" id="PTHR30086:SF20">
    <property type="entry name" value="ARGININE EXPORTER PROTEIN ARGO-RELATED"/>
    <property type="match status" value="1"/>
</dbReference>
<sequence length="203" mass="21209">MNVAEFVVFLGVSFAVIATPGQDTVLTVRNALVGGRRGGVLTAAGVAAGQAVWAVAAATGVAGVIRASESLFVAIKLVGAAYLVLLGVRSLWSACRGERLEHVAAAPAGRAFRQGLLSNLANPKMAVFFISLLPQFGEHSGLPTMLLLGAIFCAITFCWLVLYGWAVVAARHVLTRPVVRRWMDGVSGCLLVGLGARLGLQRV</sequence>
<dbReference type="eggNOG" id="COG1280">
    <property type="taxonomic scope" value="Bacteria"/>
</dbReference>
<comment type="subcellular location">
    <subcellularLocation>
        <location evidence="1">Cell membrane</location>
        <topology evidence="1">Multi-pass membrane protein</topology>
    </subcellularLocation>
</comment>
<evidence type="ECO:0000256" key="4">
    <source>
        <dbReference type="ARBA" id="ARBA00022989"/>
    </source>
</evidence>
<keyword evidence="4 6" id="KW-1133">Transmembrane helix</keyword>
<protein>
    <submittedName>
        <fullName evidence="7">Threonine/homoserine/homoserine lactone efflux protein</fullName>
    </submittedName>
</protein>
<dbReference type="EMBL" id="LT629701">
    <property type="protein sequence ID" value="SDM65564.1"/>
    <property type="molecule type" value="Genomic_DNA"/>
</dbReference>
<reference evidence="7 8" key="1">
    <citation type="submission" date="2016-10" db="EMBL/GenBank/DDBJ databases">
        <authorList>
            <person name="de Groot N.N."/>
        </authorList>
    </citation>
    <scope>NUCLEOTIDE SEQUENCE [LARGE SCALE GENOMIC DNA]</scope>
    <source>
        <strain evidence="7 8">DSM 44149</strain>
    </source>
</reference>
<accession>A0A1G9V036</accession>
<dbReference type="GO" id="GO:0015171">
    <property type="term" value="F:amino acid transmembrane transporter activity"/>
    <property type="evidence" value="ECO:0007669"/>
    <property type="project" value="TreeGrafter"/>
</dbReference>
<keyword evidence="5 6" id="KW-0472">Membrane</keyword>
<feature type="transmembrane region" description="Helical" evidence="6">
    <location>
        <begin position="40"/>
        <end position="65"/>
    </location>
</feature>
<keyword evidence="2" id="KW-1003">Cell membrane</keyword>
<feature type="transmembrane region" description="Helical" evidence="6">
    <location>
        <begin position="145"/>
        <end position="170"/>
    </location>
</feature>
<dbReference type="InterPro" id="IPR001123">
    <property type="entry name" value="LeuE-type"/>
</dbReference>
<dbReference type="AlphaFoldDB" id="A0A1G9V036"/>
<evidence type="ECO:0000256" key="6">
    <source>
        <dbReference type="SAM" id="Phobius"/>
    </source>
</evidence>
<dbReference type="PIRSF" id="PIRSF006324">
    <property type="entry name" value="LeuE"/>
    <property type="match status" value="1"/>
</dbReference>
<dbReference type="OrthoDB" id="3175972at2"/>
<dbReference type="PANTHER" id="PTHR30086">
    <property type="entry name" value="ARGININE EXPORTER PROTEIN ARGO"/>
    <property type="match status" value="1"/>
</dbReference>
<evidence type="ECO:0000256" key="5">
    <source>
        <dbReference type="ARBA" id="ARBA00023136"/>
    </source>
</evidence>
<name>A0A1G9V036_ALLAB</name>
<feature type="transmembrane region" description="Helical" evidence="6">
    <location>
        <begin position="6"/>
        <end position="28"/>
    </location>
</feature>
<feature type="transmembrane region" description="Helical" evidence="6">
    <location>
        <begin position="71"/>
        <end position="95"/>
    </location>
</feature>
<keyword evidence="3 6" id="KW-0812">Transmembrane</keyword>
<gene>
    <name evidence="7" type="ORF">SAMN04489726_2742</name>
</gene>
<evidence type="ECO:0000313" key="7">
    <source>
        <dbReference type="EMBL" id="SDM65564.1"/>
    </source>
</evidence>